<evidence type="ECO:0000313" key="1">
    <source>
        <dbReference type="EMBL" id="GFY64641.1"/>
    </source>
</evidence>
<name>A0A8X7CFK9_9ARAC</name>
<comment type="caution">
    <text evidence="1">The sequence shown here is derived from an EMBL/GenBank/DDBJ whole genome shotgun (WGS) entry which is preliminary data.</text>
</comment>
<organism evidence="1 2">
    <name type="scientific">Trichonephila inaurata madagascariensis</name>
    <dbReference type="NCBI Taxonomy" id="2747483"/>
    <lineage>
        <taxon>Eukaryota</taxon>
        <taxon>Metazoa</taxon>
        <taxon>Ecdysozoa</taxon>
        <taxon>Arthropoda</taxon>
        <taxon>Chelicerata</taxon>
        <taxon>Arachnida</taxon>
        <taxon>Araneae</taxon>
        <taxon>Araneomorphae</taxon>
        <taxon>Entelegynae</taxon>
        <taxon>Araneoidea</taxon>
        <taxon>Nephilidae</taxon>
        <taxon>Trichonephila</taxon>
        <taxon>Trichonephila inaurata</taxon>
    </lineage>
</organism>
<dbReference type="Proteomes" id="UP000886998">
    <property type="component" value="Unassembled WGS sequence"/>
</dbReference>
<proteinExistence type="predicted"/>
<keyword evidence="2" id="KW-1185">Reference proteome</keyword>
<gene>
    <name evidence="1" type="ORF">TNIN_79291</name>
</gene>
<evidence type="ECO:0000313" key="2">
    <source>
        <dbReference type="Proteomes" id="UP000886998"/>
    </source>
</evidence>
<reference evidence="1" key="1">
    <citation type="submission" date="2020-08" db="EMBL/GenBank/DDBJ databases">
        <title>Multicomponent nature underlies the extraordinary mechanical properties of spider dragline silk.</title>
        <authorList>
            <person name="Kono N."/>
            <person name="Nakamura H."/>
            <person name="Mori M."/>
            <person name="Yoshida Y."/>
            <person name="Ohtoshi R."/>
            <person name="Malay A.D."/>
            <person name="Moran D.A.P."/>
            <person name="Tomita M."/>
            <person name="Numata K."/>
            <person name="Arakawa K."/>
        </authorList>
    </citation>
    <scope>NUCLEOTIDE SEQUENCE</scope>
</reference>
<accession>A0A8X7CFK9</accession>
<sequence>MGQTHQFFRYISEEGISKQFSTISEYCDSTRIVSHLITCNKTVLLAVRTRSIVGANCENDFPKRDCYKFNFLNLYLKSGTNTAGNFELEGTSVICLLLPAF</sequence>
<protein>
    <submittedName>
        <fullName evidence="1">Uncharacterized protein</fullName>
    </submittedName>
</protein>
<dbReference type="AlphaFoldDB" id="A0A8X7CFK9"/>
<dbReference type="EMBL" id="BMAV01015340">
    <property type="protein sequence ID" value="GFY64641.1"/>
    <property type="molecule type" value="Genomic_DNA"/>
</dbReference>